<evidence type="ECO:0000313" key="2">
    <source>
        <dbReference type="Proteomes" id="UP001549146"/>
    </source>
</evidence>
<sequence length="410" mass="48558">MQNLNKELEKSFHFPIEQRLDDLFLKENFWKCLYTSAEEQLHYWIILPNSLKPTSLHKKEIKGLDLTIIGEYTRIDDSPYLEVSVGYEFCKYEMNTSDWLLKKLYIMGEQILNYRVIEGKTTGEYLDVLTYKKMPSGDEVISRFTCLKDFDKERNGANHFCVKASCLKKDYDNLALNIFQIVSNWDLTNKSDWQMAEVLVPFDFDFTEKVLFYYPASWQGGFDKTSNEDCVRVVLTHTIDEENKGIINLFMYPENLFTSANQVQKNALRNIYNLEGVSLDISEMVKIETANPFIKSLFQMEGEIDYSLENFSANIRVYVIQTNSGWYCINLVGPKPNLQNYFWEVNKRTLEIIINSFNNLKMEHSQEYSRIEIPNSKEQSYKVFKGKNYTKEEWIRYEEQQWLKNNNKRK</sequence>
<protein>
    <submittedName>
        <fullName evidence="1">Uncharacterized protein</fullName>
    </submittedName>
</protein>
<dbReference type="RefSeq" id="WP_354509201.1">
    <property type="nucleotide sequence ID" value="NZ_JBEPMO010000009.1"/>
</dbReference>
<evidence type="ECO:0000313" key="1">
    <source>
        <dbReference type="EMBL" id="MET3732202.1"/>
    </source>
</evidence>
<dbReference type="EMBL" id="JBEPMO010000009">
    <property type="protein sequence ID" value="MET3732202.1"/>
    <property type="molecule type" value="Genomic_DNA"/>
</dbReference>
<reference evidence="1 2" key="1">
    <citation type="submission" date="2024-06" db="EMBL/GenBank/DDBJ databases">
        <title>Genomic Encyclopedia of Type Strains, Phase IV (KMG-IV): sequencing the most valuable type-strain genomes for metagenomic binning, comparative biology and taxonomic classification.</title>
        <authorList>
            <person name="Goeker M."/>
        </authorList>
    </citation>
    <scope>NUCLEOTIDE SEQUENCE [LARGE SCALE GENOMIC DNA]</scope>
    <source>
        <strain evidence="1 2">DSM 29388</strain>
    </source>
</reference>
<organism evidence="1 2">
    <name type="scientific">Moheibacter stercoris</name>
    <dbReference type="NCBI Taxonomy" id="1628251"/>
    <lineage>
        <taxon>Bacteria</taxon>
        <taxon>Pseudomonadati</taxon>
        <taxon>Bacteroidota</taxon>
        <taxon>Flavobacteriia</taxon>
        <taxon>Flavobacteriales</taxon>
        <taxon>Weeksellaceae</taxon>
        <taxon>Moheibacter</taxon>
    </lineage>
</organism>
<proteinExistence type="predicted"/>
<comment type="caution">
    <text evidence="1">The sequence shown here is derived from an EMBL/GenBank/DDBJ whole genome shotgun (WGS) entry which is preliminary data.</text>
</comment>
<name>A0ABV2LX61_9FLAO</name>
<keyword evidence="2" id="KW-1185">Reference proteome</keyword>
<accession>A0ABV2LX61</accession>
<gene>
    <name evidence="1" type="ORF">ABID46_001789</name>
</gene>
<dbReference type="Proteomes" id="UP001549146">
    <property type="component" value="Unassembled WGS sequence"/>
</dbReference>